<name>A0A0L7L667_OPEBR</name>
<dbReference type="Proteomes" id="UP000037510">
    <property type="component" value="Unassembled WGS sequence"/>
</dbReference>
<feature type="compositionally biased region" description="Low complexity" evidence="1">
    <location>
        <begin position="102"/>
        <end position="115"/>
    </location>
</feature>
<gene>
    <name evidence="2" type="ORF">OBRU01_04050</name>
</gene>
<feature type="compositionally biased region" description="Polar residues" evidence="1">
    <location>
        <begin position="49"/>
        <end position="75"/>
    </location>
</feature>
<keyword evidence="3" id="KW-1185">Reference proteome</keyword>
<proteinExistence type="predicted"/>
<evidence type="ECO:0000313" key="3">
    <source>
        <dbReference type="Proteomes" id="UP000037510"/>
    </source>
</evidence>
<protein>
    <submittedName>
        <fullName evidence="2">Uncharacterized protein</fullName>
    </submittedName>
</protein>
<organism evidence="2 3">
    <name type="scientific">Operophtera brumata</name>
    <name type="common">Winter moth</name>
    <name type="synonym">Phalaena brumata</name>
    <dbReference type="NCBI Taxonomy" id="104452"/>
    <lineage>
        <taxon>Eukaryota</taxon>
        <taxon>Metazoa</taxon>
        <taxon>Ecdysozoa</taxon>
        <taxon>Arthropoda</taxon>
        <taxon>Hexapoda</taxon>
        <taxon>Insecta</taxon>
        <taxon>Pterygota</taxon>
        <taxon>Neoptera</taxon>
        <taxon>Endopterygota</taxon>
        <taxon>Lepidoptera</taxon>
        <taxon>Glossata</taxon>
        <taxon>Ditrysia</taxon>
        <taxon>Geometroidea</taxon>
        <taxon>Geometridae</taxon>
        <taxon>Larentiinae</taxon>
        <taxon>Operophtera</taxon>
    </lineage>
</organism>
<dbReference type="EMBL" id="JTDY01002680">
    <property type="protein sequence ID" value="KOB70947.1"/>
    <property type="molecule type" value="Genomic_DNA"/>
</dbReference>
<feature type="region of interest" description="Disordered" evidence="1">
    <location>
        <begin position="15"/>
        <end position="141"/>
    </location>
</feature>
<evidence type="ECO:0000313" key="2">
    <source>
        <dbReference type="EMBL" id="KOB70947.1"/>
    </source>
</evidence>
<accession>A0A0L7L667</accession>
<reference evidence="2 3" key="1">
    <citation type="journal article" date="2015" name="Genome Biol. Evol.">
        <title>The genome of winter moth (Operophtera brumata) provides a genomic perspective on sexual dimorphism and phenology.</title>
        <authorList>
            <person name="Derks M.F."/>
            <person name="Smit S."/>
            <person name="Salis L."/>
            <person name="Schijlen E."/>
            <person name="Bossers A."/>
            <person name="Mateman C."/>
            <person name="Pijl A.S."/>
            <person name="de Ridder D."/>
            <person name="Groenen M.A."/>
            <person name="Visser M.E."/>
            <person name="Megens H.J."/>
        </authorList>
    </citation>
    <scope>NUCLEOTIDE SEQUENCE [LARGE SCALE GENOMIC DNA]</scope>
    <source>
        <strain evidence="2">WM2013NL</strain>
        <tissue evidence="2">Head and thorax</tissue>
    </source>
</reference>
<comment type="caution">
    <text evidence="2">The sequence shown here is derived from an EMBL/GenBank/DDBJ whole genome shotgun (WGS) entry which is preliminary data.</text>
</comment>
<evidence type="ECO:0000256" key="1">
    <source>
        <dbReference type="SAM" id="MobiDB-lite"/>
    </source>
</evidence>
<sequence length="171" mass="18367">MERIAALMDQKLAAADRAQSLSASQLDEETPVVPRPSKGVSGRAKNCPIPNTSLPPVKSWSSEEQVPKASTSSWATVAGKKKKKKTKEKAPPPAMSGLNASPKAGAKAGPKVVPKAGRRAGPKAGFEAGYKEGPKVGPNLRGYQHLRQSQRQFRRIPTSLLPQSWQLLRPE</sequence>
<dbReference type="AlphaFoldDB" id="A0A0L7L667"/>